<dbReference type="SMART" id="SM01130">
    <property type="entry name" value="DHDPS"/>
    <property type="match status" value="1"/>
</dbReference>
<dbReference type="STRING" id="6573.A0A210Q426"/>
<evidence type="ECO:0000256" key="6">
    <source>
        <dbReference type="ARBA" id="ARBA00022490"/>
    </source>
</evidence>
<gene>
    <name evidence="14" type="ORF">KP79_PYT04155</name>
</gene>
<comment type="caution">
    <text evidence="14">The sequence shown here is derived from an EMBL/GenBank/DDBJ whole genome shotgun (WGS) entry which is preliminary data.</text>
</comment>
<dbReference type="OrthoDB" id="191315at2759"/>
<evidence type="ECO:0000256" key="4">
    <source>
        <dbReference type="ARBA" id="ARBA00011881"/>
    </source>
</evidence>
<keyword evidence="8" id="KW-0704">Schiff base</keyword>
<evidence type="ECO:0000256" key="13">
    <source>
        <dbReference type="PIRSR" id="PIRSR001365-2"/>
    </source>
</evidence>
<dbReference type="EMBL" id="NEDP02005089">
    <property type="protein sequence ID" value="OWF43497.1"/>
    <property type="molecule type" value="Genomic_DNA"/>
</dbReference>
<protein>
    <recommendedName>
        <fullName evidence="5">N-acetylneuraminate lyase</fullName>
        <ecNumber evidence="5">4.1.3.3</ecNumber>
    </recommendedName>
</protein>
<evidence type="ECO:0000313" key="14">
    <source>
        <dbReference type="EMBL" id="OWF43497.1"/>
    </source>
</evidence>
<evidence type="ECO:0000256" key="10">
    <source>
        <dbReference type="ARBA" id="ARBA00044906"/>
    </source>
</evidence>
<evidence type="ECO:0000256" key="5">
    <source>
        <dbReference type="ARBA" id="ARBA00012911"/>
    </source>
</evidence>
<proteinExistence type="inferred from homology"/>
<evidence type="ECO:0000256" key="9">
    <source>
        <dbReference type="ARBA" id="ARBA00023277"/>
    </source>
</evidence>
<evidence type="ECO:0000256" key="12">
    <source>
        <dbReference type="PIRSR" id="PIRSR001365-1"/>
    </source>
</evidence>
<evidence type="ECO:0000256" key="11">
    <source>
        <dbReference type="PIRNR" id="PIRNR001365"/>
    </source>
</evidence>
<dbReference type="PANTHER" id="PTHR12128">
    <property type="entry name" value="DIHYDRODIPICOLINATE SYNTHASE"/>
    <property type="match status" value="1"/>
</dbReference>
<evidence type="ECO:0000313" key="15">
    <source>
        <dbReference type="Proteomes" id="UP000242188"/>
    </source>
</evidence>
<dbReference type="PANTHER" id="PTHR12128:SF21">
    <property type="entry name" value="N-ACETYLNEURAMINATE LYASE"/>
    <property type="match status" value="1"/>
</dbReference>
<feature type="binding site" evidence="13">
    <location>
        <position position="242"/>
    </location>
    <ligand>
        <name>pyruvate</name>
        <dbReference type="ChEBI" id="CHEBI:15361"/>
    </ligand>
</feature>
<evidence type="ECO:0000256" key="1">
    <source>
        <dbReference type="ARBA" id="ARBA00004496"/>
    </source>
</evidence>
<dbReference type="PIRSF" id="PIRSF001365">
    <property type="entry name" value="DHDPS"/>
    <property type="match status" value="1"/>
</dbReference>
<sequence>MLTLLSRNSCSEVKYTIYTISRCTYDLTMAKTTDYWVEGLAAAVFTPFDENRQLDLSKIEPYCDHLLKHNVRYIYVNGTTGEGNSLTLQERKMVVEKWIEVSKKRLSVMVHVGCMNLTESLELTRHAEQAGADAIATLPPLFFKPTNIDALVRYCKAVADTAPHLPFYYYHLPIMSHVNLNMEDFLNRAKDEIPNMAGLKFSDKDLVDLIGCSFVDGGRYNLLYGCDEQLMAGLVTGAHGAVGSLHNFMPDLYNRMIQQLKEGDFDSARKEQIQGQRLCRIVYRYGSILGGNVAALKAIMSMIGLDMGPPREPMRAITSEEFGKYKSEIESIGFSEWH</sequence>
<dbReference type="Proteomes" id="UP000242188">
    <property type="component" value="Unassembled WGS sequence"/>
</dbReference>
<feature type="active site" description="Schiff-base intermediate with substrate" evidence="12">
    <location>
        <position position="200"/>
    </location>
</feature>
<dbReference type="SUPFAM" id="SSF51569">
    <property type="entry name" value="Aldolase"/>
    <property type="match status" value="1"/>
</dbReference>
<dbReference type="AlphaFoldDB" id="A0A210Q426"/>
<evidence type="ECO:0000256" key="2">
    <source>
        <dbReference type="ARBA" id="ARBA00004878"/>
    </source>
</evidence>
<reference evidence="14 15" key="1">
    <citation type="journal article" date="2017" name="Nat. Ecol. Evol.">
        <title>Scallop genome provides insights into evolution of bilaterian karyotype and development.</title>
        <authorList>
            <person name="Wang S."/>
            <person name="Zhang J."/>
            <person name="Jiao W."/>
            <person name="Li J."/>
            <person name="Xun X."/>
            <person name="Sun Y."/>
            <person name="Guo X."/>
            <person name="Huan P."/>
            <person name="Dong B."/>
            <person name="Zhang L."/>
            <person name="Hu X."/>
            <person name="Sun X."/>
            <person name="Wang J."/>
            <person name="Zhao C."/>
            <person name="Wang Y."/>
            <person name="Wang D."/>
            <person name="Huang X."/>
            <person name="Wang R."/>
            <person name="Lv J."/>
            <person name="Li Y."/>
            <person name="Zhang Z."/>
            <person name="Liu B."/>
            <person name="Lu W."/>
            <person name="Hui Y."/>
            <person name="Liang J."/>
            <person name="Zhou Z."/>
            <person name="Hou R."/>
            <person name="Li X."/>
            <person name="Liu Y."/>
            <person name="Li H."/>
            <person name="Ning X."/>
            <person name="Lin Y."/>
            <person name="Zhao L."/>
            <person name="Xing Q."/>
            <person name="Dou J."/>
            <person name="Li Y."/>
            <person name="Mao J."/>
            <person name="Guo H."/>
            <person name="Dou H."/>
            <person name="Li T."/>
            <person name="Mu C."/>
            <person name="Jiang W."/>
            <person name="Fu Q."/>
            <person name="Fu X."/>
            <person name="Miao Y."/>
            <person name="Liu J."/>
            <person name="Yu Q."/>
            <person name="Li R."/>
            <person name="Liao H."/>
            <person name="Li X."/>
            <person name="Kong Y."/>
            <person name="Jiang Z."/>
            <person name="Chourrout D."/>
            <person name="Li R."/>
            <person name="Bao Z."/>
        </authorList>
    </citation>
    <scope>NUCLEOTIDE SEQUENCE [LARGE SCALE GENOMIC DNA]</scope>
    <source>
        <strain evidence="14 15">PY_sf001</strain>
    </source>
</reference>
<keyword evidence="6" id="KW-0963">Cytoplasm</keyword>
<name>A0A210Q426_MIZYE</name>
<keyword evidence="7 11" id="KW-0456">Lyase</keyword>
<evidence type="ECO:0000256" key="8">
    <source>
        <dbReference type="ARBA" id="ARBA00023270"/>
    </source>
</evidence>
<dbReference type="GO" id="GO:0005737">
    <property type="term" value="C:cytoplasm"/>
    <property type="evidence" value="ECO:0007669"/>
    <property type="project" value="UniProtKB-SubCell"/>
</dbReference>
<comment type="pathway">
    <text evidence="2">Amino-sugar metabolism; N-acetylneuraminate degradation.</text>
</comment>
<dbReference type="InterPro" id="IPR013785">
    <property type="entry name" value="Aldolase_TIM"/>
</dbReference>
<comment type="catalytic activity">
    <reaction evidence="10">
        <text>aceneuramate = aldehydo-N-acetyl-D-mannosamine + pyruvate</text>
        <dbReference type="Rhea" id="RHEA:23296"/>
        <dbReference type="ChEBI" id="CHEBI:15361"/>
        <dbReference type="ChEBI" id="CHEBI:17122"/>
        <dbReference type="ChEBI" id="CHEBI:173083"/>
        <dbReference type="EC" id="4.1.3.3"/>
    </reaction>
</comment>
<comment type="similarity">
    <text evidence="3">Belongs to the DapA family. NanA subfamily.</text>
</comment>
<feature type="binding site" evidence="13">
    <location>
        <position position="80"/>
    </location>
    <ligand>
        <name>pyruvate</name>
        <dbReference type="ChEBI" id="CHEBI:15361"/>
    </ligand>
</feature>
<evidence type="ECO:0000256" key="7">
    <source>
        <dbReference type="ARBA" id="ARBA00023239"/>
    </source>
</evidence>
<dbReference type="Gene3D" id="3.20.20.70">
    <property type="entry name" value="Aldolase class I"/>
    <property type="match status" value="1"/>
</dbReference>
<dbReference type="PRINTS" id="PR00146">
    <property type="entry name" value="DHPICSNTHASE"/>
</dbReference>
<organism evidence="14 15">
    <name type="scientific">Mizuhopecten yessoensis</name>
    <name type="common">Japanese scallop</name>
    <name type="synonym">Patinopecten yessoensis</name>
    <dbReference type="NCBI Taxonomy" id="6573"/>
    <lineage>
        <taxon>Eukaryota</taxon>
        <taxon>Metazoa</taxon>
        <taxon>Spiralia</taxon>
        <taxon>Lophotrochozoa</taxon>
        <taxon>Mollusca</taxon>
        <taxon>Bivalvia</taxon>
        <taxon>Autobranchia</taxon>
        <taxon>Pteriomorphia</taxon>
        <taxon>Pectinida</taxon>
        <taxon>Pectinoidea</taxon>
        <taxon>Pectinidae</taxon>
        <taxon>Mizuhopecten</taxon>
    </lineage>
</organism>
<comment type="subunit">
    <text evidence="4">Homotetramer.</text>
</comment>
<dbReference type="InterPro" id="IPR002220">
    <property type="entry name" value="DapA-like"/>
</dbReference>
<dbReference type="Pfam" id="PF00701">
    <property type="entry name" value="DHDPS"/>
    <property type="match status" value="1"/>
</dbReference>
<dbReference type="GO" id="GO:0008747">
    <property type="term" value="F:N-acetylneuraminate lyase activity"/>
    <property type="evidence" value="ECO:0007669"/>
    <property type="project" value="UniProtKB-EC"/>
</dbReference>
<evidence type="ECO:0000256" key="3">
    <source>
        <dbReference type="ARBA" id="ARBA00006324"/>
    </source>
</evidence>
<keyword evidence="15" id="KW-1185">Reference proteome</keyword>
<comment type="subcellular location">
    <subcellularLocation>
        <location evidence="1">Cytoplasm</location>
    </subcellularLocation>
</comment>
<accession>A0A210Q426</accession>
<keyword evidence="9" id="KW-0119">Carbohydrate metabolism</keyword>
<feature type="active site" description="Proton donor/acceptor" evidence="12">
    <location>
        <position position="170"/>
    </location>
</feature>
<dbReference type="EC" id="4.1.3.3" evidence="5"/>